<protein>
    <recommendedName>
        <fullName evidence="2">SAV-6107-like HEPN domain-containing protein</fullName>
    </recommendedName>
</protein>
<feature type="region of interest" description="Disordered" evidence="1">
    <location>
        <begin position="31"/>
        <end position="100"/>
    </location>
</feature>
<evidence type="ECO:0000313" key="4">
    <source>
        <dbReference type="Proteomes" id="UP001500467"/>
    </source>
</evidence>
<feature type="region of interest" description="Disordered" evidence="1">
    <location>
        <begin position="214"/>
        <end position="238"/>
    </location>
</feature>
<evidence type="ECO:0000313" key="3">
    <source>
        <dbReference type="EMBL" id="GAA1202810.1"/>
    </source>
</evidence>
<proteinExistence type="predicted"/>
<keyword evidence="4" id="KW-1185">Reference proteome</keyword>
<dbReference type="EMBL" id="BAAALM010000007">
    <property type="protein sequence ID" value="GAA1202810.1"/>
    <property type="molecule type" value="Genomic_DNA"/>
</dbReference>
<dbReference type="Pfam" id="PF18726">
    <property type="entry name" value="HEPN_SAV_6107"/>
    <property type="match status" value="1"/>
</dbReference>
<dbReference type="InterPro" id="IPR040891">
    <property type="entry name" value="HEPN_SAV_6107"/>
</dbReference>
<evidence type="ECO:0000256" key="1">
    <source>
        <dbReference type="SAM" id="MobiDB-lite"/>
    </source>
</evidence>
<name>A0ABN1VAV5_9PSEU</name>
<evidence type="ECO:0000259" key="2">
    <source>
        <dbReference type="Pfam" id="PF18726"/>
    </source>
</evidence>
<comment type="caution">
    <text evidence="3">The sequence shown here is derived from an EMBL/GenBank/DDBJ whole genome shotgun (WGS) entry which is preliminary data.</text>
</comment>
<dbReference type="Proteomes" id="UP001500467">
    <property type="component" value="Unassembled WGS sequence"/>
</dbReference>
<reference evidence="3 4" key="1">
    <citation type="journal article" date="2019" name="Int. J. Syst. Evol. Microbiol.">
        <title>The Global Catalogue of Microorganisms (GCM) 10K type strain sequencing project: providing services to taxonomists for standard genome sequencing and annotation.</title>
        <authorList>
            <consortium name="The Broad Institute Genomics Platform"/>
            <consortium name="The Broad Institute Genome Sequencing Center for Infectious Disease"/>
            <person name="Wu L."/>
            <person name="Ma J."/>
        </authorList>
    </citation>
    <scope>NUCLEOTIDE SEQUENCE [LARGE SCALE GENOMIC DNA]</scope>
    <source>
        <strain evidence="3 4">JCM 13022</strain>
    </source>
</reference>
<sequence length="238" mass="24864">MPLDREFLGPELREPDLLDVGLREVGFREAKVSRGGVPRAAGLERGAAMSVATTPQDSSAQDPSTQDPGSTQGVSAQQRGVQPALPFAEAPPATSSAAPLLAQARRGIQAARGESDVVEQFTGAYRSALRAAAAVLAARGRPHRGRAKPESTWSLLESAAPELAGWAAYFAAYSARHAAVQSGASRGTDDESVRDLLQRAGEFLAIADVAVRGQSAPGGRGSAAQCDATVPWPRSRRR</sequence>
<accession>A0ABN1VAV5</accession>
<organism evidence="3 4">
    <name type="scientific">Prauserella alba</name>
    <dbReference type="NCBI Taxonomy" id="176898"/>
    <lineage>
        <taxon>Bacteria</taxon>
        <taxon>Bacillati</taxon>
        <taxon>Actinomycetota</taxon>
        <taxon>Actinomycetes</taxon>
        <taxon>Pseudonocardiales</taxon>
        <taxon>Pseudonocardiaceae</taxon>
        <taxon>Prauserella</taxon>
    </lineage>
</organism>
<feature type="domain" description="SAV-6107-like HEPN" evidence="2">
    <location>
        <begin position="111"/>
        <end position="205"/>
    </location>
</feature>
<feature type="compositionally biased region" description="Polar residues" evidence="1">
    <location>
        <begin position="51"/>
        <end position="80"/>
    </location>
</feature>
<gene>
    <name evidence="3" type="ORF">GCM10009675_20110</name>
</gene>
<feature type="compositionally biased region" description="Low complexity" evidence="1">
    <location>
        <begin position="86"/>
        <end position="100"/>
    </location>
</feature>